<dbReference type="HAMAP" id="MF_03102">
    <property type="entry name" value="Mdm10"/>
    <property type="match status" value="1"/>
</dbReference>
<evidence type="ECO:0000256" key="4">
    <source>
        <dbReference type="ARBA" id="ARBA00022787"/>
    </source>
</evidence>
<feature type="domain" description="RNA polymerase Rpb4/RPC9 core" evidence="10">
    <location>
        <begin position="58"/>
        <end position="193"/>
    </location>
</feature>
<evidence type="ECO:0000256" key="8">
    <source>
        <dbReference type="HAMAP-Rule" id="MF_03102"/>
    </source>
</evidence>
<protein>
    <recommendedName>
        <fullName evidence="8">Mitochondrial distribution and morphology protein 10</fullName>
    </recommendedName>
    <alternativeName>
        <fullName evidence="8">Mitochondrial inheritance component MDM10</fullName>
    </alternativeName>
</protein>
<gene>
    <name evidence="8" type="primary">MDM10</name>
    <name evidence="11" type="ORF">AGERDE_LOCUS249</name>
</gene>
<accession>A0A9N8V218</accession>
<keyword evidence="2 8" id="KW-1134">Transmembrane beta strand</keyword>
<dbReference type="SMART" id="SM00657">
    <property type="entry name" value="RPOL4c"/>
    <property type="match status" value="1"/>
</dbReference>
<dbReference type="InterPro" id="IPR010997">
    <property type="entry name" value="HRDC-like_sf"/>
</dbReference>
<evidence type="ECO:0000256" key="2">
    <source>
        <dbReference type="ARBA" id="ARBA00022452"/>
    </source>
</evidence>
<dbReference type="GO" id="GO:0051654">
    <property type="term" value="P:establishment of mitochondrion localization"/>
    <property type="evidence" value="ECO:0007669"/>
    <property type="project" value="TreeGrafter"/>
</dbReference>
<dbReference type="GO" id="GO:0070096">
    <property type="term" value="P:mitochondrial outer membrane translocase complex assembly"/>
    <property type="evidence" value="ECO:0007669"/>
    <property type="project" value="UniProtKB-UniRule"/>
</dbReference>
<dbReference type="PANTHER" id="PTHR28035:SF1">
    <property type="entry name" value="MITOCHONDRIAL DISTRIBUTION AND MORPHOLOGY PROTEIN 10"/>
    <property type="match status" value="1"/>
</dbReference>
<evidence type="ECO:0000313" key="11">
    <source>
        <dbReference type="EMBL" id="CAG8433833.1"/>
    </source>
</evidence>
<keyword evidence="5 8" id="KW-0496">Mitochondrion</keyword>
<dbReference type="GO" id="GO:0001401">
    <property type="term" value="C:SAM complex"/>
    <property type="evidence" value="ECO:0007669"/>
    <property type="project" value="TreeGrafter"/>
</dbReference>
<dbReference type="GO" id="GO:0006352">
    <property type="term" value="P:DNA-templated transcription initiation"/>
    <property type="evidence" value="ECO:0007669"/>
    <property type="project" value="InterPro"/>
</dbReference>
<dbReference type="InterPro" id="IPR006590">
    <property type="entry name" value="RNA_pol_Rpb4/RPC9_core"/>
</dbReference>
<dbReference type="OrthoDB" id="2103793at2759"/>
<comment type="domain">
    <text evidence="8">Lacks alpha-helical transmembrane segments, suggesting that it resides in the membrane via beta-sheet conformations similar to those predicted for other outer membrane proteins and porin.</text>
</comment>
<dbReference type="GO" id="GO:0032865">
    <property type="term" value="C:ERMES complex"/>
    <property type="evidence" value="ECO:0007669"/>
    <property type="project" value="UniProtKB-UniRule"/>
</dbReference>
<evidence type="ECO:0000256" key="5">
    <source>
        <dbReference type="ARBA" id="ARBA00023128"/>
    </source>
</evidence>
<comment type="subcellular location">
    <subcellularLocation>
        <location evidence="8">Mitochondrion outer membrane</location>
        <topology evidence="8">Multi-pass membrane protein</topology>
    </subcellularLocation>
    <subcellularLocation>
        <location evidence="1">Nucleus</location>
    </subcellularLocation>
    <text evidence="8">The ERMES/MDM complex localizes to a few discrete foci (around 10 per single cell), that represent mitochondria-endoplasmic reticulum junctions. These foci are often found next to mtDNA nucleoids.</text>
</comment>
<dbReference type="Pfam" id="PF03874">
    <property type="entry name" value="RNA_pol_Rpb4"/>
    <property type="match status" value="1"/>
</dbReference>
<dbReference type="InterPro" id="IPR005574">
    <property type="entry name" value="Rpb4/RPC9"/>
</dbReference>
<name>A0A9N8V218_9GLOM</name>
<evidence type="ECO:0000313" key="12">
    <source>
        <dbReference type="Proteomes" id="UP000789831"/>
    </source>
</evidence>
<keyword evidence="6 8" id="KW-0472">Membrane</keyword>
<evidence type="ECO:0000256" key="6">
    <source>
        <dbReference type="ARBA" id="ARBA00023136"/>
    </source>
</evidence>
<evidence type="ECO:0000256" key="1">
    <source>
        <dbReference type="ARBA" id="ARBA00004123"/>
    </source>
</evidence>
<dbReference type="GO" id="GO:1990456">
    <property type="term" value="P:mitochondrion-endoplasmic reticulum membrane tethering"/>
    <property type="evidence" value="ECO:0007669"/>
    <property type="project" value="UniProtKB-UniRule"/>
</dbReference>
<dbReference type="GO" id="GO:0045040">
    <property type="term" value="P:protein insertion into mitochondrial outer membrane"/>
    <property type="evidence" value="ECO:0007669"/>
    <property type="project" value="UniProtKB-UniRule"/>
</dbReference>
<dbReference type="GO" id="GO:0030880">
    <property type="term" value="C:RNA polymerase complex"/>
    <property type="evidence" value="ECO:0007669"/>
    <property type="project" value="InterPro"/>
</dbReference>
<dbReference type="GO" id="GO:0015914">
    <property type="term" value="P:phospholipid transport"/>
    <property type="evidence" value="ECO:0007669"/>
    <property type="project" value="TreeGrafter"/>
</dbReference>
<dbReference type="GO" id="GO:0000166">
    <property type="term" value="F:nucleotide binding"/>
    <property type="evidence" value="ECO:0007669"/>
    <property type="project" value="InterPro"/>
</dbReference>
<keyword evidence="3 8" id="KW-0812">Transmembrane</keyword>
<proteinExistence type="inferred from homology"/>
<evidence type="ECO:0000256" key="3">
    <source>
        <dbReference type="ARBA" id="ARBA00022692"/>
    </source>
</evidence>
<dbReference type="InterPro" id="IPR027539">
    <property type="entry name" value="Mdm10"/>
</dbReference>
<dbReference type="AlphaFoldDB" id="A0A9N8V218"/>
<reference evidence="11" key="1">
    <citation type="submission" date="2021-06" db="EMBL/GenBank/DDBJ databases">
        <authorList>
            <person name="Kallberg Y."/>
            <person name="Tangrot J."/>
            <person name="Rosling A."/>
        </authorList>
    </citation>
    <scope>NUCLEOTIDE SEQUENCE</scope>
    <source>
        <strain evidence="11">MT106</strain>
    </source>
</reference>
<keyword evidence="4 8" id="KW-1000">Mitochondrion outer membrane</keyword>
<comment type="subunit">
    <text evidence="8">Component of the ER-mitochondria encounter structure (ERMES) or MDM complex, composed of MMM1, MDM10, MDM12 and MDM34. Associates with the mitochondrial outer membrane sorting assembly machinery SAM(core) complex.</text>
</comment>
<dbReference type="Proteomes" id="UP000789831">
    <property type="component" value="Unassembled WGS sequence"/>
</dbReference>
<comment type="function">
    <text evidence="8">Component of the ERMES/MDM complex, which serves as a molecular tether to connect the endoplasmic reticulum and mitochondria. Components of this complex are involved in the control of mitochondrial shape and protein biogenesis and may function in phospholipid exchange. MDM10 is involved in the late assembly steps of the general translocase of the mitochondrial outer membrane (TOM complex). Functions in the TOM40-specific route of the assembly of outer membrane beta-barrel proteins, including the association of TOM40 with the receptor TOM22 and small TOM proteins. Can associate with the SAM(core) complex as well as the MDM12-MMM1 complex, both involved in late steps of the major beta-barrel assembly pathway, that is responsible for biogenesis of all outer membrane beta-barrel proteins. May act as a switch that shuttles between both complexes and channels precursor proteins into the TOM40-specific pathway. Plays a role in mitochondrial morphology and in the inheritance of mitochondria.</text>
</comment>
<organism evidence="11 12">
    <name type="scientific">Ambispora gerdemannii</name>
    <dbReference type="NCBI Taxonomy" id="144530"/>
    <lineage>
        <taxon>Eukaryota</taxon>
        <taxon>Fungi</taxon>
        <taxon>Fungi incertae sedis</taxon>
        <taxon>Mucoromycota</taxon>
        <taxon>Glomeromycotina</taxon>
        <taxon>Glomeromycetes</taxon>
        <taxon>Archaeosporales</taxon>
        <taxon>Ambisporaceae</taxon>
        <taxon>Ambispora</taxon>
    </lineage>
</organism>
<dbReference type="PANTHER" id="PTHR28035">
    <property type="entry name" value="MITOCHONDRIAL DISTRIBUTION AND MORPHOLOGY PROTEIN 10"/>
    <property type="match status" value="1"/>
</dbReference>
<keyword evidence="12" id="KW-1185">Reference proteome</keyword>
<dbReference type="GO" id="GO:0005634">
    <property type="term" value="C:nucleus"/>
    <property type="evidence" value="ECO:0007669"/>
    <property type="project" value="UniProtKB-SubCell"/>
</dbReference>
<evidence type="ECO:0000256" key="7">
    <source>
        <dbReference type="ARBA" id="ARBA00023242"/>
    </source>
</evidence>
<evidence type="ECO:0000256" key="9">
    <source>
        <dbReference type="SAM" id="MobiDB-lite"/>
    </source>
</evidence>
<dbReference type="Gene3D" id="1.20.1250.40">
    <property type="match status" value="1"/>
</dbReference>
<dbReference type="SUPFAM" id="SSF47819">
    <property type="entry name" value="HRDC-like"/>
    <property type="match status" value="1"/>
</dbReference>
<dbReference type="EMBL" id="CAJVPL010000012">
    <property type="protein sequence ID" value="CAG8433833.1"/>
    <property type="molecule type" value="Genomic_DNA"/>
</dbReference>
<feature type="region of interest" description="Disordered" evidence="9">
    <location>
        <begin position="453"/>
        <end position="476"/>
    </location>
</feature>
<dbReference type="InterPro" id="IPR038324">
    <property type="entry name" value="Rpb4/RPC9_sf"/>
</dbReference>
<comment type="similarity">
    <text evidence="8">Belongs to the MDM10 family.</text>
</comment>
<dbReference type="Pfam" id="PF12519">
    <property type="entry name" value="MDM10"/>
    <property type="match status" value="1"/>
</dbReference>
<sequence>MLIIILSKRVLTTGGHFTLIVFQRSIFRIVENIIFVANKPDDEIQGALCVHVDKSEESEKLRSLKWSALLSNHEVLQLLEEMREKQREQDRLNPKNTKHAENFQTIQFEVIEYLKSDQSPVDSQSATQIQSLLDGLKEYPLTKIEKLQIINMRPTSIIELHVLIEEPEDRDLMGKFPEICELVKLHLPRKDKNHSSGVDNNIEMVLQQQNIEDNDIDNIGFHHSVEFASSSNSNNIINSLGNMHDFMEFCLRQYFKTTGWNENNQYSNLCAASRAILDFKTPFGFTFTLSKMPTPLFKSSYCMNALPTLSGSIGYLFTSRPLLVDPSVRVPFEEVVDRFNIYYSPQNEQQNLLENDDQENRVKIKDYLLFARMYIPTTRLEALYSKRFSPNLQCVVTGISDLKYRAASHLTAELHYDAEKWCTEVSFSTEGALFGIKGLYNFTGDIEKDELEDEKKSTSIVEPETPTPHFLDRSKIDSNDYDNENVEEEVNGLKGQWSVGAEVYYGARERSGGVSTGIRYRTLPQHLNQSPLTVTYLFNPIMGHMTAAFAAQVSDDLALCPRFYFNIYSYEKVLGVVKATIGTSKGVCLLWEGRYGRSLFSMGVVADLTSHSSPIRSVGLELQYFA</sequence>
<evidence type="ECO:0000259" key="10">
    <source>
        <dbReference type="SMART" id="SM00657"/>
    </source>
</evidence>
<keyword evidence="7" id="KW-0539">Nucleus</keyword>
<comment type="caution">
    <text evidence="11">The sequence shown here is derived from an EMBL/GenBank/DDBJ whole genome shotgun (WGS) entry which is preliminary data.</text>
</comment>